<reference evidence="8 9" key="1">
    <citation type="journal article" date="2010" name="Nature">
        <title>The Ectocarpus genome and the independent evolution of multicellularity in brown algae.</title>
        <authorList>
            <person name="Cock J.M."/>
            <person name="Sterck L."/>
            <person name="Rouze P."/>
            <person name="Scornet D."/>
            <person name="Allen A.E."/>
            <person name="Amoutzias G."/>
            <person name="Anthouard V."/>
            <person name="Artiguenave F."/>
            <person name="Aury J.M."/>
            <person name="Badger J.H."/>
            <person name="Beszteri B."/>
            <person name="Billiau K."/>
            <person name="Bonnet E."/>
            <person name="Bothwell J.H."/>
            <person name="Bowler C."/>
            <person name="Boyen C."/>
            <person name="Brownlee C."/>
            <person name="Carrano C.J."/>
            <person name="Charrier B."/>
            <person name="Cho G.Y."/>
            <person name="Coelho S.M."/>
            <person name="Collen J."/>
            <person name="Corre E."/>
            <person name="Da Silva C."/>
            <person name="Delage L."/>
            <person name="Delaroque N."/>
            <person name="Dittami S.M."/>
            <person name="Doulbeau S."/>
            <person name="Elias M."/>
            <person name="Farnham G."/>
            <person name="Gachon C.M."/>
            <person name="Gschloessl B."/>
            <person name="Heesch S."/>
            <person name="Jabbari K."/>
            <person name="Jubin C."/>
            <person name="Kawai H."/>
            <person name="Kimura K."/>
            <person name="Kloareg B."/>
            <person name="Kupper F.C."/>
            <person name="Lang D."/>
            <person name="Le Bail A."/>
            <person name="Leblanc C."/>
            <person name="Lerouge P."/>
            <person name="Lohr M."/>
            <person name="Lopez P.J."/>
            <person name="Martens C."/>
            <person name="Maumus F."/>
            <person name="Michel G."/>
            <person name="Miranda-Saavedra D."/>
            <person name="Morales J."/>
            <person name="Moreau H."/>
            <person name="Motomura T."/>
            <person name="Nagasato C."/>
            <person name="Napoli C.A."/>
            <person name="Nelson D.R."/>
            <person name="Nyvall-Collen P."/>
            <person name="Peters A.F."/>
            <person name="Pommier C."/>
            <person name="Potin P."/>
            <person name="Poulain J."/>
            <person name="Quesneville H."/>
            <person name="Read B."/>
            <person name="Rensing S.A."/>
            <person name="Ritter A."/>
            <person name="Rousvoal S."/>
            <person name="Samanta M."/>
            <person name="Samson G."/>
            <person name="Schroeder D.C."/>
            <person name="Segurens B."/>
            <person name="Strittmatter M."/>
            <person name="Tonon T."/>
            <person name="Tregear J.W."/>
            <person name="Valentin K."/>
            <person name="von Dassow P."/>
            <person name="Yamagishi T."/>
            <person name="Van de Peer Y."/>
            <person name="Wincker P."/>
        </authorList>
    </citation>
    <scope>NUCLEOTIDE SEQUENCE [LARGE SCALE GENOMIC DNA]</scope>
    <source>
        <strain evidence="9">Ec32 / CCAP1310/4</strain>
    </source>
</reference>
<dbReference type="PANTHER" id="PTHR46111">
    <property type="entry name" value="RIBOSOMAL RNA SMALL SUBUNIT METHYLTRANSFERASE I"/>
    <property type="match status" value="1"/>
</dbReference>
<dbReference type="PROSITE" id="PS01296">
    <property type="entry name" value="RSMI"/>
    <property type="match status" value="1"/>
</dbReference>
<keyword evidence="3" id="KW-0489">Methyltransferase</keyword>
<dbReference type="AlphaFoldDB" id="D8LLL3"/>
<keyword evidence="1" id="KW-0963">Cytoplasm</keyword>
<dbReference type="Pfam" id="PF00590">
    <property type="entry name" value="TP_methylase"/>
    <property type="match status" value="1"/>
</dbReference>
<dbReference type="Gene3D" id="3.30.950.10">
    <property type="entry name" value="Methyltransferase, Cobalt-precorrin-4 Transmethylase, Domain 2"/>
    <property type="match status" value="1"/>
</dbReference>
<dbReference type="InterPro" id="IPR014777">
    <property type="entry name" value="4pyrrole_Mease_sub1"/>
</dbReference>
<dbReference type="SUPFAM" id="SSF53790">
    <property type="entry name" value="Tetrapyrrole methylase"/>
    <property type="match status" value="1"/>
</dbReference>
<dbReference type="InterPro" id="IPR018063">
    <property type="entry name" value="SAM_MeTrfase_RsmI_CS"/>
</dbReference>
<feature type="region of interest" description="Disordered" evidence="6">
    <location>
        <begin position="99"/>
        <end position="177"/>
    </location>
</feature>
<dbReference type="InterPro" id="IPR000878">
    <property type="entry name" value="4pyrrol_Mease"/>
</dbReference>
<dbReference type="HAMAP" id="MF_01877">
    <property type="entry name" value="16SrRNA_methyltr_I"/>
    <property type="match status" value="1"/>
</dbReference>
<evidence type="ECO:0000256" key="2">
    <source>
        <dbReference type="ARBA" id="ARBA00022552"/>
    </source>
</evidence>
<sequence>MQRRGRYGLAAVTVVVLSLTEIIMAETGRCLMSAARTHSTRQGRAAAFAFSSGVSPSSSTDAQRRHVRLRQGPVHSAPWRLLNPHCCFSSRSISDNAGGGGAFPPATSKWSSSRGRDLHLGKIGSSSGGGAPGYGNRARCGQAWSLSSTSQSAGEQEGASPTATTAATTTTASTRPGQVAEPGMVYFVSTPIGNLEDITLRAMNILRTADVIAAEDTRTTGSLLKLLGVERKGRLVSHHDHNTKRRVPEIVEAARGGKSVAVVSDAGTPGISDPGMELAAACAAEGLRVVPVPGACAAVAAVSVAGFPSHEFVFFGFVSGKRGSAVRRRKLAEIAQEPRTCIMYESPHRIADTLGGLLKASCPPPSEHVGGRSGTDSGGPHEGNETTASSEAQLAAGRRGGAEGMRFFQWPVVLARELTKLHEDIFRGTLAEAVARYGGGDGVPAREGEGRDGVPSDGASGMGSGGGGGDGVVRDPRGEFTVVLGPRAAAVGAGEEGQARALEALEARLTELTAGGMSTSSAVKMVSKDLNLKKSDVYRVALSLRPSSVKEDDGLD</sequence>
<feature type="compositionally biased region" description="Gly residues" evidence="6">
    <location>
        <begin position="371"/>
        <end position="381"/>
    </location>
</feature>
<dbReference type="OrthoDB" id="289942at2759"/>
<gene>
    <name evidence="8" type="ORF">Esi_0037_0047</name>
</gene>
<keyword evidence="5" id="KW-0949">S-adenosyl-L-methionine</keyword>
<protein>
    <recommendedName>
        <fullName evidence="7">Tetrapyrrole methylase domain-containing protein</fullName>
    </recommendedName>
</protein>
<evidence type="ECO:0000256" key="5">
    <source>
        <dbReference type="ARBA" id="ARBA00022691"/>
    </source>
</evidence>
<dbReference type="eggNOG" id="ENOG502QQ7V">
    <property type="taxonomic scope" value="Eukaryota"/>
</dbReference>
<organism evidence="8 9">
    <name type="scientific">Ectocarpus siliculosus</name>
    <name type="common">Brown alga</name>
    <name type="synonym">Conferva siliculosa</name>
    <dbReference type="NCBI Taxonomy" id="2880"/>
    <lineage>
        <taxon>Eukaryota</taxon>
        <taxon>Sar</taxon>
        <taxon>Stramenopiles</taxon>
        <taxon>Ochrophyta</taxon>
        <taxon>PX clade</taxon>
        <taxon>Phaeophyceae</taxon>
        <taxon>Ectocarpales</taxon>
        <taxon>Ectocarpaceae</taxon>
        <taxon>Ectocarpus</taxon>
    </lineage>
</organism>
<evidence type="ECO:0000256" key="3">
    <source>
        <dbReference type="ARBA" id="ARBA00022603"/>
    </source>
</evidence>
<feature type="region of interest" description="Disordered" evidence="6">
    <location>
        <begin position="361"/>
        <end position="392"/>
    </location>
</feature>
<evidence type="ECO:0000313" key="8">
    <source>
        <dbReference type="EMBL" id="CBN74644.1"/>
    </source>
</evidence>
<dbReference type="InterPro" id="IPR035996">
    <property type="entry name" value="4pyrrol_Methylase_sf"/>
</dbReference>
<dbReference type="PANTHER" id="PTHR46111:SF1">
    <property type="entry name" value="RIBOSOMAL RNA SMALL SUBUNIT METHYLTRANSFERASE I"/>
    <property type="match status" value="1"/>
</dbReference>
<dbReference type="GO" id="GO:0008168">
    <property type="term" value="F:methyltransferase activity"/>
    <property type="evidence" value="ECO:0007669"/>
    <property type="project" value="UniProtKB-KW"/>
</dbReference>
<name>D8LLL3_ECTSI</name>
<evidence type="ECO:0000256" key="1">
    <source>
        <dbReference type="ARBA" id="ARBA00022490"/>
    </source>
</evidence>
<keyword evidence="4" id="KW-0808">Transferase</keyword>
<dbReference type="GO" id="GO:0006364">
    <property type="term" value="P:rRNA processing"/>
    <property type="evidence" value="ECO:0007669"/>
    <property type="project" value="UniProtKB-KW"/>
</dbReference>
<feature type="compositionally biased region" description="Basic and acidic residues" evidence="6">
    <location>
        <begin position="444"/>
        <end position="454"/>
    </location>
</feature>
<dbReference type="InterPro" id="IPR014776">
    <property type="entry name" value="4pyrrole_Mease_sub2"/>
</dbReference>
<dbReference type="NCBIfam" id="TIGR00096">
    <property type="entry name" value="16S rRNA (cytidine(1402)-2'-O)-methyltransferase"/>
    <property type="match status" value="1"/>
</dbReference>
<feature type="compositionally biased region" description="Polar residues" evidence="6">
    <location>
        <begin position="144"/>
        <end position="154"/>
    </location>
</feature>
<evidence type="ECO:0000256" key="4">
    <source>
        <dbReference type="ARBA" id="ARBA00022679"/>
    </source>
</evidence>
<keyword evidence="9" id="KW-1185">Reference proteome</keyword>
<feature type="domain" description="Tetrapyrrole methylase" evidence="7">
    <location>
        <begin position="184"/>
        <end position="365"/>
    </location>
</feature>
<feature type="compositionally biased region" description="Gly residues" evidence="6">
    <location>
        <begin position="460"/>
        <end position="471"/>
    </location>
</feature>
<feature type="compositionally biased region" description="Low complexity" evidence="6">
    <location>
        <begin position="159"/>
        <end position="174"/>
    </location>
</feature>
<dbReference type="FunFam" id="3.40.1010.10:FF:000007">
    <property type="entry name" value="Ribosomal RNA small subunit methyltransferase I"/>
    <property type="match status" value="1"/>
</dbReference>
<accession>D8LLL3</accession>
<evidence type="ECO:0000256" key="6">
    <source>
        <dbReference type="SAM" id="MobiDB-lite"/>
    </source>
</evidence>
<dbReference type="InParanoid" id="D8LLL3"/>
<dbReference type="GO" id="GO:0032259">
    <property type="term" value="P:methylation"/>
    <property type="evidence" value="ECO:0007669"/>
    <property type="project" value="UniProtKB-KW"/>
</dbReference>
<evidence type="ECO:0000259" key="7">
    <source>
        <dbReference type="Pfam" id="PF00590"/>
    </source>
</evidence>
<keyword evidence="2" id="KW-0698">rRNA processing</keyword>
<dbReference type="EMBL" id="FN649760">
    <property type="protein sequence ID" value="CBN74644.1"/>
    <property type="molecule type" value="Genomic_DNA"/>
</dbReference>
<dbReference type="CDD" id="cd11648">
    <property type="entry name" value="RsmI"/>
    <property type="match status" value="1"/>
</dbReference>
<proteinExistence type="inferred from homology"/>
<evidence type="ECO:0000313" key="9">
    <source>
        <dbReference type="Proteomes" id="UP000002630"/>
    </source>
</evidence>
<dbReference type="STRING" id="2880.D8LLL3"/>
<dbReference type="InterPro" id="IPR008189">
    <property type="entry name" value="rRNA_ssu_MeTfrase_I"/>
</dbReference>
<dbReference type="Proteomes" id="UP000002630">
    <property type="component" value="Unassembled WGS sequence"/>
</dbReference>
<dbReference type="Gene3D" id="3.40.1010.10">
    <property type="entry name" value="Cobalt-precorrin-4 Transmethylase, Domain 1"/>
    <property type="match status" value="1"/>
</dbReference>
<feature type="region of interest" description="Disordered" evidence="6">
    <location>
        <begin position="438"/>
        <end position="475"/>
    </location>
</feature>